<comment type="caution">
    <text evidence="4">The sequence shown here is derived from an EMBL/GenBank/DDBJ whole genome shotgun (WGS) entry which is preliminary data.</text>
</comment>
<keyword evidence="1" id="KW-0808">Transferase</keyword>
<dbReference type="Proteomes" id="UP000746649">
    <property type="component" value="Unassembled WGS sequence"/>
</dbReference>
<dbReference type="InterPro" id="IPR014729">
    <property type="entry name" value="Rossmann-like_a/b/a_fold"/>
</dbReference>
<organism evidence="4 5">
    <name type="scientific">Citrobacter sedlakii</name>
    <dbReference type="NCBI Taxonomy" id="67826"/>
    <lineage>
        <taxon>Bacteria</taxon>
        <taxon>Pseudomonadati</taxon>
        <taxon>Pseudomonadota</taxon>
        <taxon>Gammaproteobacteria</taxon>
        <taxon>Enterobacterales</taxon>
        <taxon>Enterobacteriaceae</taxon>
        <taxon>Citrobacter</taxon>
        <taxon>Citrobacter freundii complex</taxon>
    </lineage>
</organism>
<evidence type="ECO:0000313" key="5">
    <source>
        <dbReference type="Proteomes" id="UP000746649"/>
    </source>
</evidence>
<evidence type="ECO:0000259" key="3">
    <source>
        <dbReference type="Pfam" id="PF01467"/>
    </source>
</evidence>
<evidence type="ECO:0000256" key="1">
    <source>
        <dbReference type="ARBA" id="ARBA00022679"/>
    </source>
</evidence>
<keyword evidence="2 4" id="KW-0548">Nucleotidyltransferase</keyword>
<evidence type="ECO:0000313" key="4">
    <source>
        <dbReference type="EMBL" id="MBJ8381532.1"/>
    </source>
</evidence>
<gene>
    <name evidence="4" type="ORF">I6M88_11180</name>
</gene>
<accession>A0ABS0ZRS9</accession>
<dbReference type="InterPro" id="IPR004821">
    <property type="entry name" value="Cyt_trans-like"/>
</dbReference>
<sequence>MNTDVRQPEHSKNIITFGTFDVFHVGHLNILRRAKSLGGRLVVGVSSDALNYRKKGRYPIYNEQDRLAIVAGIKYVDDVFIEYSLELKSRYIQQHAADTLVMGNDWQGKFDELASLVEVIYLPRTPVISTTSIIDVIKNF</sequence>
<dbReference type="EMBL" id="JADWND010000004">
    <property type="protein sequence ID" value="MBJ8381532.1"/>
    <property type="molecule type" value="Genomic_DNA"/>
</dbReference>
<dbReference type="Gene3D" id="3.40.50.620">
    <property type="entry name" value="HUPs"/>
    <property type="match status" value="1"/>
</dbReference>
<dbReference type="InterPro" id="IPR050385">
    <property type="entry name" value="Archaeal_FAD_synthase"/>
</dbReference>
<protein>
    <submittedName>
        <fullName evidence="4">Adenylyltransferase/cytidyltransferase family protein</fullName>
    </submittedName>
</protein>
<name>A0ABS0ZRS9_9ENTR</name>
<dbReference type="SUPFAM" id="SSF52374">
    <property type="entry name" value="Nucleotidylyl transferase"/>
    <property type="match status" value="1"/>
</dbReference>
<feature type="domain" description="Cytidyltransferase-like" evidence="3">
    <location>
        <begin position="15"/>
        <end position="134"/>
    </location>
</feature>
<dbReference type="Pfam" id="PF01467">
    <property type="entry name" value="CTP_transf_like"/>
    <property type="match status" value="1"/>
</dbReference>
<keyword evidence="5" id="KW-1185">Reference proteome</keyword>
<dbReference type="NCBIfam" id="TIGR00125">
    <property type="entry name" value="cyt_tran_rel"/>
    <property type="match status" value="1"/>
</dbReference>
<proteinExistence type="predicted"/>
<evidence type="ECO:0000256" key="2">
    <source>
        <dbReference type="ARBA" id="ARBA00022695"/>
    </source>
</evidence>
<dbReference type="PANTHER" id="PTHR43793:SF1">
    <property type="entry name" value="FAD SYNTHASE"/>
    <property type="match status" value="1"/>
</dbReference>
<dbReference type="RefSeq" id="WP_200035159.1">
    <property type="nucleotide sequence ID" value="NZ_JADWND010000004.1"/>
</dbReference>
<dbReference type="GO" id="GO:0016779">
    <property type="term" value="F:nucleotidyltransferase activity"/>
    <property type="evidence" value="ECO:0007669"/>
    <property type="project" value="UniProtKB-KW"/>
</dbReference>
<reference evidence="4 5" key="1">
    <citation type="submission" date="2020-11" db="EMBL/GenBank/DDBJ databases">
        <title>Enhanced detection system for hospital associated transmission using whole genome sequencing surveillance.</title>
        <authorList>
            <person name="Harrison L.H."/>
            <person name="Van Tyne D."/>
            <person name="Marsh J.W."/>
            <person name="Griffith M.P."/>
            <person name="Snyder D.J."/>
            <person name="Cooper V.S."/>
            <person name="Mustapha M."/>
        </authorList>
    </citation>
    <scope>NUCLEOTIDE SEQUENCE [LARGE SCALE GENOMIC DNA]</scope>
    <source>
        <strain evidence="4 5">CB00117</strain>
    </source>
</reference>
<dbReference type="PANTHER" id="PTHR43793">
    <property type="entry name" value="FAD SYNTHASE"/>
    <property type="match status" value="1"/>
</dbReference>